<organism evidence="3 4">
    <name type="scientific">Aureobasidium mustum</name>
    <dbReference type="NCBI Taxonomy" id="2773714"/>
    <lineage>
        <taxon>Eukaryota</taxon>
        <taxon>Fungi</taxon>
        <taxon>Dikarya</taxon>
        <taxon>Ascomycota</taxon>
        <taxon>Pezizomycotina</taxon>
        <taxon>Dothideomycetes</taxon>
        <taxon>Dothideomycetidae</taxon>
        <taxon>Dothideales</taxon>
        <taxon>Saccotheciaceae</taxon>
        <taxon>Aureobasidium</taxon>
    </lineage>
</organism>
<dbReference type="InterPro" id="IPR029058">
    <property type="entry name" value="AB_hydrolase_fold"/>
</dbReference>
<protein>
    <recommendedName>
        <fullName evidence="2">Alpha/beta hydrolase fold-3 domain-containing protein</fullName>
    </recommendedName>
</protein>
<comment type="caution">
    <text evidence="3">The sequence shown here is derived from an EMBL/GenBank/DDBJ whole genome shotgun (WGS) entry which is preliminary data.</text>
</comment>
<dbReference type="OrthoDB" id="408631at2759"/>
<feature type="domain" description="Alpha/beta hydrolase fold-3" evidence="2">
    <location>
        <begin position="63"/>
        <end position="250"/>
    </location>
</feature>
<accession>A0A9N8JSU1</accession>
<dbReference type="InterPro" id="IPR013094">
    <property type="entry name" value="AB_hydrolase_3"/>
</dbReference>
<gene>
    <name evidence="3" type="ORF">AWRI4233_LOCUS3590</name>
</gene>
<keyword evidence="1" id="KW-0378">Hydrolase</keyword>
<proteinExistence type="predicted"/>
<dbReference type="SUPFAM" id="SSF53474">
    <property type="entry name" value="alpha/beta-Hydrolases"/>
    <property type="match status" value="1"/>
</dbReference>
<sequence>MAFAYDPNPSIGRATLMDKLQCFALLLVLPWACFEVLSRRAVWTNNDLSLKADFICTFLRLKGISIAVFALDYSLTPEAQYPTQVNQAKAAYRYLLEDQNIDAAKIAPIGDSAGAHLILNLLSNLADEPSLPKPGAGVFLIAPWIDLRCSRDGSFVRNRDSDYLLRDRLIRAGLQVMPRHLDATVPHIIDFSLPRPDKQSWAQTLPNKVWMGIGSKGVLLDDAIAFVNRVEADGMNVEFQLDKGKVHDWQIVEDLLDVDQYFATIGEVPQGLMKGAANIAEAIFSAKS</sequence>
<dbReference type="PANTHER" id="PTHR48081">
    <property type="entry name" value="AB HYDROLASE SUPERFAMILY PROTEIN C4A8.06C"/>
    <property type="match status" value="1"/>
</dbReference>
<evidence type="ECO:0000256" key="1">
    <source>
        <dbReference type="ARBA" id="ARBA00022801"/>
    </source>
</evidence>
<name>A0A9N8JSU1_9PEZI</name>
<dbReference type="PANTHER" id="PTHR48081:SF11">
    <property type="entry name" value="ALPHA_BETA HYDROLASE FOLD-3 DOMAIN-CONTAINING PROTEIN-RELATED"/>
    <property type="match status" value="1"/>
</dbReference>
<evidence type="ECO:0000259" key="2">
    <source>
        <dbReference type="Pfam" id="PF07859"/>
    </source>
</evidence>
<keyword evidence="4" id="KW-1185">Reference proteome</keyword>
<evidence type="ECO:0000313" key="4">
    <source>
        <dbReference type="Proteomes" id="UP000714618"/>
    </source>
</evidence>
<dbReference type="Pfam" id="PF07859">
    <property type="entry name" value="Abhydrolase_3"/>
    <property type="match status" value="1"/>
</dbReference>
<evidence type="ECO:0000313" key="3">
    <source>
        <dbReference type="EMBL" id="CAD0092390.1"/>
    </source>
</evidence>
<dbReference type="Gene3D" id="3.40.50.1820">
    <property type="entry name" value="alpha/beta hydrolase"/>
    <property type="match status" value="1"/>
</dbReference>
<reference evidence="3" key="1">
    <citation type="submission" date="2020-06" db="EMBL/GenBank/DDBJ databases">
        <authorList>
            <person name="Onetto C."/>
        </authorList>
    </citation>
    <scope>NUCLEOTIDE SEQUENCE</scope>
</reference>
<dbReference type="AlphaFoldDB" id="A0A9N8JSU1"/>
<dbReference type="Proteomes" id="UP000714618">
    <property type="component" value="Unassembled WGS sequence"/>
</dbReference>
<dbReference type="EMBL" id="CAIJEO010000005">
    <property type="protein sequence ID" value="CAD0092390.1"/>
    <property type="molecule type" value="Genomic_DNA"/>
</dbReference>
<dbReference type="GO" id="GO:0016787">
    <property type="term" value="F:hydrolase activity"/>
    <property type="evidence" value="ECO:0007669"/>
    <property type="project" value="UniProtKB-KW"/>
</dbReference>
<dbReference type="InterPro" id="IPR050300">
    <property type="entry name" value="GDXG_lipolytic_enzyme"/>
</dbReference>